<accession>A0A941BI08</accession>
<feature type="active site" description="Proton acceptor" evidence="4">
    <location>
        <position position="222"/>
    </location>
</feature>
<comment type="caution">
    <text evidence="4">Lacks conserved residue(s) required for the propagation of feature annotation.</text>
</comment>
<evidence type="ECO:0000256" key="4">
    <source>
        <dbReference type="PROSITE-ProRule" id="PRU01161"/>
    </source>
</evidence>
<feature type="domain" description="PNPLA" evidence="5">
    <location>
        <begin position="17"/>
        <end position="235"/>
    </location>
</feature>
<keyword evidence="7" id="KW-1185">Reference proteome</keyword>
<dbReference type="AlphaFoldDB" id="A0A941BI08"/>
<sequence length="408" mass="44552">MARPRRRPPRRPRIGLALAGGGPIGAIYEIGALCALEDSVEGLSFTGVDHFVGVSAGAFIAAALANGLTPRAMCEAFIENVGGDESVIDPGLFTQPAWNEYVRRMAMAPMVTASAAWQWMLGRGSLAGWMSDVGRLLPNGFFDNAPLERHLRQLFSAPGRSNDFRDLGQRLVVVATDLDTGDAAPFGQPGWDEVPISQAVVASAALPGLYPPVEIGGRHYVDGALKKTVHASVLLERGLDLLICLNPLVPFDASHEPGQGRRTGTGAIPRLEQGGLPALLSQTFRSLIHSRLELGMKGYERSHPDCDILLFEPDHGDAEMFHAGTFSYSMRRRLASHAFQQTRQMLRERAAELAPTLARHGLRLNEDRLHEPRQLLASDTPPPAPRGKALVARTHRTLDRLERWVSRR</sequence>
<feature type="short sequence motif" description="DGA/G" evidence="4">
    <location>
        <begin position="222"/>
        <end position="224"/>
    </location>
</feature>
<feature type="short sequence motif" description="GXSXG" evidence="4">
    <location>
        <begin position="53"/>
        <end position="57"/>
    </location>
</feature>
<keyword evidence="2 4" id="KW-0442">Lipid degradation</keyword>
<dbReference type="PANTHER" id="PTHR14226">
    <property type="entry name" value="NEUROPATHY TARGET ESTERASE/SWISS CHEESE D.MELANOGASTER"/>
    <property type="match status" value="1"/>
</dbReference>
<dbReference type="PANTHER" id="PTHR14226:SF57">
    <property type="entry name" value="BLR7027 PROTEIN"/>
    <property type="match status" value="1"/>
</dbReference>
<dbReference type="PROSITE" id="PS51635">
    <property type="entry name" value="PNPLA"/>
    <property type="match status" value="1"/>
</dbReference>
<evidence type="ECO:0000313" key="6">
    <source>
        <dbReference type="EMBL" id="MBQ0957358.1"/>
    </source>
</evidence>
<dbReference type="GO" id="GO:0016042">
    <property type="term" value="P:lipid catabolic process"/>
    <property type="evidence" value="ECO:0007669"/>
    <property type="project" value="UniProtKB-UniRule"/>
</dbReference>
<evidence type="ECO:0000313" key="7">
    <source>
        <dbReference type="Proteomes" id="UP000678374"/>
    </source>
</evidence>
<keyword evidence="1 4" id="KW-0378">Hydrolase</keyword>
<feature type="active site" description="Nucleophile" evidence="4">
    <location>
        <position position="55"/>
    </location>
</feature>
<name>A0A941BI08_9BURK</name>
<dbReference type="EMBL" id="JAGQDE010000001">
    <property type="protein sequence ID" value="MBQ0957358.1"/>
    <property type="molecule type" value="Genomic_DNA"/>
</dbReference>
<dbReference type="GO" id="GO:0016787">
    <property type="term" value="F:hydrolase activity"/>
    <property type="evidence" value="ECO:0007669"/>
    <property type="project" value="UniProtKB-UniRule"/>
</dbReference>
<dbReference type="SUPFAM" id="SSF52151">
    <property type="entry name" value="FabD/lysophospholipase-like"/>
    <property type="match status" value="1"/>
</dbReference>
<evidence type="ECO:0000256" key="2">
    <source>
        <dbReference type="ARBA" id="ARBA00022963"/>
    </source>
</evidence>
<proteinExistence type="predicted"/>
<organism evidence="6 7">
    <name type="scientific">Ideonella aquatica</name>
    <dbReference type="NCBI Taxonomy" id="2824119"/>
    <lineage>
        <taxon>Bacteria</taxon>
        <taxon>Pseudomonadati</taxon>
        <taxon>Pseudomonadota</taxon>
        <taxon>Betaproteobacteria</taxon>
        <taxon>Burkholderiales</taxon>
        <taxon>Sphaerotilaceae</taxon>
        <taxon>Ideonella</taxon>
    </lineage>
</organism>
<protein>
    <submittedName>
        <fullName evidence="6">Patatin-like phospholipase family protein</fullName>
    </submittedName>
</protein>
<dbReference type="Pfam" id="PF01734">
    <property type="entry name" value="Patatin"/>
    <property type="match status" value="1"/>
</dbReference>
<dbReference type="Gene3D" id="3.40.1090.10">
    <property type="entry name" value="Cytosolic phospholipase A2 catalytic domain"/>
    <property type="match status" value="2"/>
</dbReference>
<dbReference type="InterPro" id="IPR002641">
    <property type="entry name" value="PNPLA_dom"/>
</dbReference>
<evidence type="ECO:0000256" key="3">
    <source>
        <dbReference type="ARBA" id="ARBA00023098"/>
    </source>
</evidence>
<gene>
    <name evidence="6" type="ORF">KAK06_00170</name>
</gene>
<dbReference type="InterPro" id="IPR016035">
    <property type="entry name" value="Acyl_Trfase/lysoPLipase"/>
</dbReference>
<dbReference type="InterPro" id="IPR050301">
    <property type="entry name" value="NTE"/>
</dbReference>
<reference evidence="6" key="1">
    <citation type="submission" date="2021-04" db="EMBL/GenBank/DDBJ databases">
        <title>The genome sequence of Ideonella sp. 4Y11.</title>
        <authorList>
            <person name="Liu Y."/>
        </authorList>
    </citation>
    <scope>NUCLEOTIDE SEQUENCE</scope>
    <source>
        <strain evidence="6">4Y11</strain>
    </source>
</reference>
<keyword evidence="3 4" id="KW-0443">Lipid metabolism</keyword>
<comment type="caution">
    <text evidence="6">The sequence shown here is derived from an EMBL/GenBank/DDBJ whole genome shotgun (WGS) entry which is preliminary data.</text>
</comment>
<evidence type="ECO:0000256" key="1">
    <source>
        <dbReference type="ARBA" id="ARBA00022801"/>
    </source>
</evidence>
<evidence type="ECO:0000259" key="5">
    <source>
        <dbReference type="PROSITE" id="PS51635"/>
    </source>
</evidence>
<dbReference type="Proteomes" id="UP000678374">
    <property type="component" value="Unassembled WGS sequence"/>
</dbReference>
<dbReference type="RefSeq" id="WP_210799665.1">
    <property type="nucleotide sequence ID" value="NZ_JAGQDE010000001.1"/>
</dbReference>